<dbReference type="FunFam" id="1.20.5.3600:FF:000001">
    <property type="entry name" value="inner centromere protein-like"/>
    <property type="match status" value="1"/>
</dbReference>
<keyword evidence="7" id="KW-0963">Cytoplasm</keyword>
<keyword evidence="8" id="KW-0597">Phosphoprotein</keyword>
<feature type="domain" description="Chromosome passenger complex (CPC) protein INCENP N-terminal" evidence="21">
    <location>
        <begin position="68"/>
        <end position="103"/>
    </location>
</feature>
<dbReference type="GO" id="GO:0000776">
    <property type="term" value="C:kinetochore"/>
    <property type="evidence" value="ECO:0007669"/>
    <property type="project" value="UniProtKB-KW"/>
</dbReference>
<feature type="region of interest" description="Disordered" evidence="19">
    <location>
        <begin position="833"/>
        <end position="866"/>
    </location>
</feature>
<dbReference type="STRING" id="9838.ENSCDRP00005009194"/>
<evidence type="ECO:0000256" key="13">
    <source>
        <dbReference type="ARBA" id="ARBA00022838"/>
    </source>
</evidence>
<comment type="caution">
    <text evidence="22">The sequence shown here is derived from an EMBL/GenBank/DDBJ whole genome shotgun (WGS) entry which is preliminary data.</text>
</comment>
<feature type="compositionally biased region" description="Polar residues" evidence="19">
    <location>
        <begin position="589"/>
        <end position="609"/>
    </location>
</feature>
<dbReference type="GO" id="GO:0000281">
    <property type="term" value="P:mitotic cytokinesis"/>
    <property type="evidence" value="ECO:0007669"/>
    <property type="project" value="TreeGrafter"/>
</dbReference>
<evidence type="ECO:0000256" key="11">
    <source>
        <dbReference type="ARBA" id="ARBA00022776"/>
    </source>
</evidence>
<evidence type="ECO:0000256" key="6">
    <source>
        <dbReference type="ARBA" id="ARBA00022454"/>
    </source>
</evidence>
<feature type="compositionally biased region" description="Basic and acidic residues" evidence="19">
    <location>
        <begin position="1"/>
        <end position="18"/>
    </location>
</feature>
<evidence type="ECO:0000256" key="19">
    <source>
        <dbReference type="SAM" id="MobiDB-lite"/>
    </source>
</evidence>
<dbReference type="GO" id="GO:0051257">
    <property type="term" value="P:meiotic spindle midzone assembly"/>
    <property type="evidence" value="ECO:0007669"/>
    <property type="project" value="TreeGrafter"/>
</dbReference>
<keyword evidence="14" id="KW-0206">Cytoskeleton</keyword>
<keyword evidence="13" id="KW-0995">Kinetochore</keyword>
<feature type="compositionally biased region" description="Basic and acidic residues" evidence="19">
    <location>
        <begin position="621"/>
        <end position="650"/>
    </location>
</feature>
<organism evidence="22 23">
    <name type="scientific">Camelus dromedarius</name>
    <name type="common">Dromedary</name>
    <name type="synonym">Arabian camel</name>
    <dbReference type="NCBI Taxonomy" id="9838"/>
    <lineage>
        <taxon>Eukaryota</taxon>
        <taxon>Metazoa</taxon>
        <taxon>Chordata</taxon>
        <taxon>Craniata</taxon>
        <taxon>Vertebrata</taxon>
        <taxon>Euteleostomi</taxon>
        <taxon>Mammalia</taxon>
        <taxon>Eutheria</taxon>
        <taxon>Laurasiatheria</taxon>
        <taxon>Artiodactyla</taxon>
        <taxon>Tylopoda</taxon>
        <taxon>Camelidae</taxon>
        <taxon>Camelus</taxon>
    </lineage>
</organism>
<feature type="compositionally biased region" description="Polar residues" evidence="19">
    <location>
        <begin position="55"/>
        <end position="65"/>
    </location>
</feature>
<dbReference type="GO" id="GO:0005874">
    <property type="term" value="C:microtubule"/>
    <property type="evidence" value="ECO:0007669"/>
    <property type="project" value="UniProtKB-KW"/>
</dbReference>
<sequence>MSFRTDDKVGRRNGKAEDPFPDSEPWSLPAVGLGRAGICAGKAAGRGSEQHLGDTVQSSTATMGTTAPGPIHLLELCDQKLMEFVCNVDNKDLVWLGEIEEEAERMFTREFSKEPELMPKTPSQKNRRKKRRISYVQDENRDPIRKRLSRRRTRSSQLSSRHLRSKDKVEKLATVVGENGSVLRRVTRAAAAAAAASAALTAPSPIPESPTVLTKKPENSLAQSQLVPLVEIGVSERQSAEQHLGQLQSAQGPGPTPPPDTAPASQITLTSDKDSTPKKTEAERLESVTVSSLMTTPQDSKGRGFGAGRSASKLRIAAASPGPQDSPSSPASPWRERVLAPILPDNFSTPTGSRGDRRSVRRSLIAPSSPGPQLSLAQKYSMMAKEESTVQRSSRRIAKKATKEPAASGRIICHSYLERLLNVEVPQKVRRCGFVARARASDIWLLWGGPGWADPTVPPCSPCSPKAEEPGEEAETEAAAEPEVPQNDGSTLQLRSATKITICTPGPQLAAGGPGTPSEGQQEARTDRADGPKEPPQSVRRKRSYKQAVSELDEEQQLEDEELQPPRSKTPSPPCPSSKVVRPLRTFLHTVQRNQMLMTPTSTPHSSIMKSFIKRNTPLRMDPKEKERQRLENLRRKEEAEQLRRQKVEGRTAAAGGGEAREERLRKVLQARERVEQMKEEKKKQIEQKFAQIDEKTEKAKEERLAEEKAKKKAAAKKMEEVEARRKQEEEARRLRWLQQEEEERRHQELVQKRKEEEQERLRKAAEAKRLAEQREQERQLAEQREQERRREQERQLAEQERRREQERLQAERELQEREKALRLQKERLQRELEEKKKKEEQQRLAEQRLQEEQEKKAKEAAAASKSLNVTVDVQSPACTSYQMTPQGHRAPPKINPDNYGMDLNSDDSTDDEAHPRKPIPNWARGTQLSQAIIHQYYNPPNLLEVFGTILPLDLEDIFKKSKPRYHKRTSSAVWNSPPLQGPRVPGSLAYSLKKH</sequence>
<evidence type="ECO:0000256" key="12">
    <source>
        <dbReference type="ARBA" id="ARBA00022829"/>
    </source>
</evidence>
<dbReference type="PANTHER" id="PTHR13142:SF1">
    <property type="entry name" value="INNER CENTROMERE PROTEIN"/>
    <property type="match status" value="1"/>
</dbReference>
<keyword evidence="23" id="KW-1185">Reference proteome</keyword>
<evidence type="ECO:0000256" key="4">
    <source>
        <dbReference type="ARBA" id="ARBA00004629"/>
    </source>
</evidence>
<dbReference type="Gene3D" id="1.20.5.3600">
    <property type="match status" value="1"/>
</dbReference>
<feature type="region of interest" description="Disordered" evidence="19">
    <location>
        <begin position="690"/>
        <end position="727"/>
    </location>
</feature>
<dbReference type="AlphaFoldDB" id="A0A5N4DLN4"/>
<feature type="region of interest" description="Disordered" evidence="19">
    <location>
        <begin position="881"/>
        <end position="923"/>
    </location>
</feature>
<evidence type="ECO:0000256" key="10">
    <source>
        <dbReference type="ARBA" id="ARBA00022701"/>
    </source>
</evidence>
<evidence type="ECO:0000256" key="3">
    <source>
        <dbReference type="ARBA" id="ARBA00004214"/>
    </source>
</evidence>
<dbReference type="GO" id="GO:0005634">
    <property type="term" value="C:nucleus"/>
    <property type="evidence" value="ECO:0007669"/>
    <property type="project" value="UniProtKB-SubCell"/>
</dbReference>
<comment type="similarity">
    <text evidence="5">Belongs to the INCENP family.</text>
</comment>
<feature type="region of interest" description="Disordered" evidence="19">
    <location>
        <begin position="197"/>
        <end position="219"/>
    </location>
</feature>
<reference evidence="22 23" key="1">
    <citation type="journal article" date="2019" name="Mol. Ecol. Resour.">
        <title>Improving Illumina assemblies with Hi-C and long reads: an example with the North African dromedary.</title>
        <authorList>
            <person name="Elbers J.P."/>
            <person name="Rogers M.F."/>
            <person name="Perelman P.L."/>
            <person name="Proskuryakova A.A."/>
            <person name="Serdyukova N.A."/>
            <person name="Johnson W.E."/>
            <person name="Horin P."/>
            <person name="Corander J."/>
            <person name="Murphy D."/>
            <person name="Burger P.A."/>
        </authorList>
    </citation>
    <scope>NUCLEOTIDE SEQUENCE [LARGE SCALE GENOMIC DNA]</scope>
    <source>
        <strain evidence="22">Drom800</strain>
        <tissue evidence="22">Blood</tissue>
    </source>
</reference>
<evidence type="ECO:0000256" key="16">
    <source>
        <dbReference type="ARBA" id="ARBA00023306"/>
    </source>
</evidence>
<feature type="compositionally biased region" description="Polar residues" evidence="19">
    <location>
        <begin position="288"/>
        <end position="299"/>
    </location>
</feature>
<accession>A0A5N4DLN4</accession>
<evidence type="ECO:0000256" key="18">
    <source>
        <dbReference type="ARBA" id="ARBA00074230"/>
    </source>
</evidence>
<keyword evidence="6" id="KW-0158">Chromosome</keyword>
<feature type="region of interest" description="Disordered" evidence="19">
    <location>
        <begin position="1"/>
        <end position="27"/>
    </location>
</feature>
<evidence type="ECO:0000313" key="22">
    <source>
        <dbReference type="EMBL" id="KAB1272058.1"/>
    </source>
</evidence>
<feature type="region of interest" description="Disordered" evidence="19">
    <location>
        <begin position="743"/>
        <end position="818"/>
    </location>
</feature>
<keyword evidence="12" id="KW-0159">Chromosome partition</keyword>
<keyword evidence="10" id="KW-0493">Microtubule</keyword>
<evidence type="ECO:0000256" key="8">
    <source>
        <dbReference type="ARBA" id="ARBA00022553"/>
    </source>
</evidence>
<dbReference type="InterPro" id="IPR005635">
    <property type="entry name" value="Inner_centromere_prot_ARK-bd"/>
</dbReference>
<evidence type="ECO:0000256" key="14">
    <source>
        <dbReference type="ARBA" id="ARBA00023212"/>
    </source>
</evidence>
<dbReference type="InterPro" id="IPR022006">
    <property type="entry name" value="INCENP_N"/>
</dbReference>
<feature type="compositionally biased region" description="Basic and acidic residues" evidence="19">
    <location>
        <begin position="833"/>
        <end position="860"/>
    </location>
</feature>
<dbReference type="PANTHER" id="PTHR13142">
    <property type="entry name" value="INNER CENTROMERE PROTEIN"/>
    <property type="match status" value="1"/>
</dbReference>
<evidence type="ECO:0000256" key="7">
    <source>
        <dbReference type="ARBA" id="ARBA00022490"/>
    </source>
</evidence>
<dbReference type="EMBL" id="JWIN03000010">
    <property type="protein sequence ID" value="KAB1272058.1"/>
    <property type="molecule type" value="Genomic_DNA"/>
</dbReference>
<dbReference type="GO" id="GO:0051310">
    <property type="term" value="P:metaphase chromosome alignment"/>
    <property type="evidence" value="ECO:0007669"/>
    <property type="project" value="TreeGrafter"/>
</dbReference>
<dbReference type="Pfam" id="PF03941">
    <property type="entry name" value="INCENP_ARK-bind"/>
    <property type="match status" value="1"/>
</dbReference>
<keyword evidence="9" id="KW-0132">Cell division</keyword>
<feature type="compositionally biased region" description="Acidic residues" evidence="19">
    <location>
        <begin position="470"/>
        <end position="480"/>
    </location>
</feature>
<evidence type="ECO:0000256" key="15">
    <source>
        <dbReference type="ARBA" id="ARBA00023242"/>
    </source>
</evidence>
<feature type="region of interest" description="Disordered" evidence="19">
    <location>
        <begin position="110"/>
        <end position="166"/>
    </location>
</feature>
<feature type="region of interest" description="Disordered" evidence="19">
    <location>
        <begin position="458"/>
        <end position="491"/>
    </location>
</feature>
<feature type="compositionally biased region" description="Acidic residues" evidence="19">
    <location>
        <begin position="551"/>
        <end position="563"/>
    </location>
</feature>
<evidence type="ECO:0000259" key="21">
    <source>
        <dbReference type="Pfam" id="PF12178"/>
    </source>
</evidence>
<feature type="compositionally biased region" description="Basic and acidic residues" evidence="19">
    <location>
        <begin position="522"/>
        <end position="533"/>
    </location>
</feature>
<keyword evidence="17" id="KW-0137">Centromere</keyword>
<dbReference type="GO" id="GO:1990385">
    <property type="term" value="C:meiotic spindle midzone"/>
    <property type="evidence" value="ECO:0007669"/>
    <property type="project" value="TreeGrafter"/>
</dbReference>
<protein>
    <recommendedName>
        <fullName evidence="18">Inner centromere protein</fullName>
    </recommendedName>
</protein>
<feature type="region of interest" description="Disordered" evidence="19">
    <location>
        <begin position="504"/>
        <end position="664"/>
    </location>
</feature>
<keyword evidence="16" id="KW-0131">Cell cycle</keyword>
<dbReference type="Proteomes" id="UP000299084">
    <property type="component" value="Unassembled WGS sequence"/>
</dbReference>
<dbReference type="Gene3D" id="6.10.250.2990">
    <property type="match status" value="1"/>
</dbReference>
<feature type="region of interest" description="Disordered" evidence="19">
    <location>
        <begin position="45"/>
        <end position="67"/>
    </location>
</feature>
<feature type="compositionally biased region" description="Basic and acidic residues" evidence="19">
    <location>
        <begin position="271"/>
        <end position="286"/>
    </location>
</feature>
<gene>
    <name evidence="22" type="ORF">Cadr_000014350</name>
</gene>
<dbReference type="GO" id="GO:0030496">
    <property type="term" value="C:midbody"/>
    <property type="evidence" value="ECO:0007669"/>
    <property type="project" value="UniProtKB-SubCell"/>
</dbReference>
<feature type="domain" description="Inner centromere protein ARK-binding" evidence="20">
    <location>
        <begin position="903"/>
        <end position="959"/>
    </location>
</feature>
<evidence type="ECO:0000256" key="2">
    <source>
        <dbReference type="ARBA" id="ARBA00004186"/>
    </source>
</evidence>
<evidence type="ECO:0000256" key="9">
    <source>
        <dbReference type="ARBA" id="ARBA00022618"/>
    </source>
</evidence>
<name>A0A5N4DLN4_CAMDR</name>
<feature type="compositionally biased region" description="Basic and acidic residues" evidence="19">
    <location>
        <begin position="717"/>
        <end position="727"/>
    </location>
</feature>
<proteinExistence type="inferred from homology"/>
<evidence type="ECO:0000256" key="1">
    <source>
        <dbReference type="ARBA" id="ARBA00004123"/>
    </source>
</evidence>
<dbReference type="Pfam" id="PF12178">
    <property type="entry name" value="INCENP_N"/>
    <property type="match status" value="1"/>
</dbReference>
<evidence type="ECO:0000313" key="23">
    <source>
        <dbReference type="Proteomes" id="UP000299084"/>
    </source>
</evidence>
<evidence type="ECO:0000259" key="20">
    <source>
        <dbReference type="Pfam" id="PF03941"/>
    </source>
</evidence>
<evidence type="ECO:0000256" key="17">
    <source>
        <dbReference type="ARBA" id="ARBA00023328"/>
    </source>
</evidence>
<keyword evidence="11" id="KW-0498">Mitosis</keyword>
<feature type="compositionally biased region" description="Basic and acidic residues" evidence="19">
    <location>
        <begin position="690"/>
        <end position="710"/>
    </location>
</feature>
<keyword evidence="15" id="KW-0539">Nucleus</keyword>
<evidence type="ECO:0000256" key="5">
    <source>
        <dbReference type="ARBA" id="ARBA00010042"/>
    </source>
</evidence>
<comment type="subcellular location">
    <subcellularLocation>
        <location evidence="4">Chromosome</location>
        <location evidence="4">Centromere</location>
        <location evidence="4">Kinetochore</location>
    </subcellularLocation>
    <subcellularLocation>
        <location evidence="2">Cytoplasm</location>
        <location evidence="2">Cytoskeleton</location>
        <location evidence="2">Spindle</location>
    </subcellularLocation>
    <subcellularLocation>
        <location evidence="3">Midbody</location>
    </subcellularLocation>
    <subcellularLocation>
        <location evidence="1">Nucleus</location>
    </subcellularLocation>
</comment>
<dbReference type="GO" id="GO:0032133">
    <property type="term" value="C:chromosome passenger complex"/>
    <property type="evidence" value="ECO:0007669"/>
    <property type="project" value="TreeGrafter"/>
</dbReference>
<feature type="region of interest" description="Disordered" evidence="19">
    <location>
        <begin position="237"/>
        <end position="309"/>
    </location>
</feature>